<feature type="domain" description="Yippee" evidence="4">
    <location>
        <begin position="122"/>
        <end position="219"/>
    </location>
</feature>
<comment type="caution">
    <text evidence="5">The sequence shown here is derived from an EMBL/GenBank/DDBJ whole genome shotgun (WGS) entry which is preliminary data.</text>
</comment>
<dbReference type="AlphaFoldDB" id="A0A835J5Y5"/>
<dbReference type="Proteomes" id="UP000657918">
    <property type="component" value="Chromosome 16"/>
</dbReference>
<protein>
    <recommendedName>
        <fullName evidence="4">Yippee domain-containing protein</fullName>
    </recommendedName>
</protein>
<dbReference type="Pfam" id="PF03226">
    <property type="entry name" value="Yippee-Mis18"/>
    <property type="match status" value="1"/>
</dbReference>
<dbReference type="PANTHER" id="PTHR13848">
    <property type="entry name" value="PROTEIN YIPPEE-LIKE CG15309-RELATED"/>
    <property type="match status" value="1"/>
</dbReference>
<dbReference type="OrthoDB" id="6407410at2759"/>
<accession>A0A835J5Y5</accession>
<keyword evidence="2" id="KW-0479">Metal-binding</keyword>
<proteinExistence type="inferred from homology"/>
<keyword evidence="6" id="KW-1185">Reference proteome</keyword>
<dbReference type="PROSITE" id="PS51792">
    <property type="entry name" value="YIPPEE"/>
    <property type="match status" value="1"/>
</dbReference>
<dbReference type="EMBL" id="JADGMS010000016">
    <property type="protein sequence ID" value="KAF9665192.1"/>
    <property type="molecule type" value="Genomic_DNA"/>
</dbReference>
<evidence type="ECO:0000256" key="2">
    <source>
        <dbReference type="ARBA" id="ARBA00022723"/>
    </source>
</evidence>
<evidence type="ECO:0000256" key="3">
    <source>
        <dbReference type="ARBA" id="ARBA00022833"/>
    </source>
</evidence>
<comment type="similarity">
    <text evidence="1">Belongs to the yippee family.</text>
</comment>
<dbReference type="InterPro" id="IPR039058">
    <property type="entry name" value="Yippee_fam"/>
</dbReference>
<keyword evidence="3" id="KW-0862">Zinc</keyword>
<evidence type="ECO:0000259" key="4">
    <source>
        <dbReference type="PROSITE" id="PS51792"/>
    </source>
</evidence>
<sequence>MGRLFLVDLEGSSYSCKHCRTPLALKADVISKFLLLALYCEVDIKKMSKKTDCHVLVNLGESNNYGLAFFDYPFACYVFWDMGLDIISAPGIEGHIFFIMFKVLNISSISSAKFFHFLWNFLVDFNRRPSPYMFVVGYERSLILVIVDSFYFHNDDSENVTCGTREDRMMITGKHTVVDIYCVGCGSILGWKYIYAYEKAHKYKEGWFLVERCKVLSPAGTPYVANQEAQDGQQARNGQETWMAQEAQAGGGIDVDNA</sequence>
<evidence type="ECO:0000256" key="1">
    <source>
        <dbReference type="ARBA" id="ARBA00005613"/>
    </source>
</evidence>
<dbReference type="InterPro" id="IPR034751">
    <property type="entry name" value="Yippee"/>
</dbReference>
<evidence type="ECO:0000313" key="5">
    <source>
        <dbReference type="EMBL" id="KAF9665192.1"/>
    </source>
</evidence>
<gene>
    <name evidence="5" type="ORF">SADUNF_Sadunf16G0096800</name>
</gene>
<reference evidence="5 6" key="1">
    <citation type="submission" date="2020-10" db="EMBL/GenBank/DDBJ databases">
        <title>Plant Genome Project.</title>
        <authorList>
            <person name="Zhang R.-G."/>
        </authorList>
    </citation>
    <scope>NUCLEOTIDE SEQUENCE [LARGE SCALE GENOMIC DNA]</scope>
    <source>
        <strain evidence="5">FAFU-HL-1</strain>
        <tissue evidence="5">Leaf</tissue>
    </source>
</reference>
<name>A0A835J5Y5_9ROSI</name>
<dbReference type="InterPro" id="IPR004910">
    <property type="entry name" value="Yippee/Mis18/Cereblon"/>
</dbReference>
<evidence type="ECO:0000313" key="6">
    <source>
        <dbReference type="Proteomes" id="UP000657918"/>
    </source>
</evidence>
<organism evidence="5 6">
    <name type="scientific">Salix dunnii</name>
    <dbReference type="NCBI Taxonomy" id="1413687"/>
    <lineage>
        <taxon>Eukaryota</taxon>
        <taxon>Viridiplantae</taxon>
        <taxon>Streptophyta</taxon>
        <taxon>Embryophyta</taxon>
        <taxon>Tracheophyta</taxon>
        <taxon>Spermatophyta</taxon>
        <taxon>Magnoliopsida</taxon>
        <taxon>eudicotyledons</taxon>
        <taxon>Gunneridae</taxon>
        <taxon>Pentapetalae</taxon>
        <taxon>rosids</taxon>
        <taxon>fabids</taxon>
        <taxon>Malpighiales</taxon>
        <taxon>Salicaceae</taxon>
        <taxon>Saliceae</taxon>
        <taxon>Salix</taxon>
    </lineage>
</organism>
<dbReference type="GO" id="GO:0046872">
    <property type="term" value="F:metal ion binding"/>
    <property type="evidence" value="ECO:0007669"/>
    <property type="project" value="UniProtKB-KW"/>
</dbReference>